<name>A0A7J6N6Y9_PEROL</name>
<reference evidence="2 3" key="1">
    <citation type="submission" date="2020-04" db="EMBL/GenBank/DDBJ databases">
        <title>Perkinsus olseni comparative genomics.</title>
        <authorList>
            <person name="Bogema D.R."/>
        </authorList>
    </citation>
    <scope>NUCLEOTIDE SEQUENCE [LARGE SCALE GENOMIC DNA]</scope>
    <source>
        <strain evidence="2 3">ATCC PRA-207</strain>
    </source>
</reference>
<feature type="coiled-coil region" evidence="1">
    <location>
        <begin position="41"/>
        <end position="68"/>
    </location>
</feature>
<organism evidence="2 3">
    <name type="scientific">Perkinsus olseni</name>
    <name type="common">Perkinsus atlanticus</name>
    <dbReference type="NCBI Taxonomy" id="32597"/>
    <lineage>
        <taxon>Eukaryota</taxon>
        <taxon>Sar</taxon>
        <taxon>Alveolata</taxon>
        <taxon>Perkinsozoa</taxon>
        <taxon>Perkinsea</taxon>
        <taxon>Perkinsida</taxon>
        <taxon>Perkinsidae</taxon>
        <taxon>Perkinsus</taxon>
    </lineage>
</organism>
<dbReference type="Proteomes" id="UP000553632">
    <property type="component" value="Unassembled WGS sequence"/>
</dbReference>
<feature type="non-terminal residue" evidence="2">
    <location>
        <position position="1"/>
    </location>
</feature>
<accession>A0A7J6N6Y9</accession>
<gene>
    <name evidence="2" type="ORF">FOZ63_026282</name>
</gene>
<evidence type="ECO:0000313" key="2">
    <source>
        <dbReference type="EMBL" id="KAF4679277.1"/>
    </source>
</evidence>
<dbReference type="AlphaFoldDB" id="A0A7J6N6Y9"/>
<keyword evidence="1" id="KW-0175">Coiled coil</keyword>
<dbReference type="EMBL" id="JABANO010041314">
    <property type="protein sequence ID" value="KAF4679277.1"/>
    <property type="molecule type" value="Genomic_DNA"/>
</dbReference>
<evidence type="ECO:0000256" key="1">
    <source>
        <dbReference type="SAM" id="Coils"/>
    </source>
</evidence>
<evidence type="ECO:0000313" key="3">
    <source>
        <dbReference type="Proteomes" id="UP000553632"/>
    </source>
</evidence>
<proteinExistence type="predicted"/>
<keyword evidence="3" id="KW-1185">Reference proteome</keyword>
<protein>
    <submittedName>
        <fullName evidence="2">Uncharacterized protein</fullName>
    </submittedName>
</protein>
<sequence>HISDASLPIKAPPAPLIRIPSRPFGYIPDIYLDILRQSQILLEVEGQLERIEERLDALTSSVTVARLEMAQFLAKNNTEDSRPADLDKENPGSEELCITFMGQ</sequence>
<comment type="caution">
    <text evidence="2">The sequence shown here is derived from an EMBL/GenBank/DDBJ whole genome shotgun (WGS) entry which is preliminary data.</text>
</comment>